<organism evidence="2 3">
    <name type="scientific">Roseivirga misakiensis</name>
    <dbReference type="NCBI Taxonomy" id="1563681"/>
    <lineage>
        <taxon>Bacteria</taxon>
        <taxon>Pseudomonadati</taxon>
        <taxon>Bacteroidota</taxon>
        <taxon>Cytophagia</taxon>
        <taxon>Cytophagales</taxon>
        <taxon>Roseivirgaceae</taxon>
        <taxon>Roseivirga</taxon>
    </lineage>
</organism>
<feature type="chain" id="PRO_5009185898" description="Outer membrane lipoprotein-sorting protein" evidence="1">
    <location>
        <begin position="22"/>
        <end position="238"/>
    </location>
</feature>
<feature type="signal peptide" evidence="1">
    <location>
        <begin position="1"/>
        <end position="21"/>
    </location>
</feature>
<dbReference type="EMBL" id="MDGQ01000004">
    <property type="protein sequence ID" value="OEK05800.1"/>
    <property type="molecule type" value="Genomic_DNA"/>
</dbReference>
<dbReference type="Proteomes" id="UP000095552">
    <property type="component" value="Unassembled WGS sequence"/>
</dbReference>
<evidence type="ECO:0000256" key="1">
    <source>
        <dbReference type="SAM" id="SignalP"/>
    </source>
</evidence>
<name>A0A1E5T346_9BACT</name>
<dbReference type="RefSeq" id="WP_069834718.1">
    <property type="nucleotide sequence ID" value="NZ_MDGQ01000004.1"/>
</dbReference>
<accession>A0A1E5T346</accession>
<evidence type="ECO:0000313" key="3">
    <source>
        <dbReference type="Proteomes" id="UP000095552"/>
    </source>
</evidence>
<dbReference type="STRING" id="1563681.BFP71_06685"/>
<dbReference type="Gene3D" id="2.50.20.10">
    <property type="entry name" value="Lipoprotein localisation LolA/LolB/LppX"/>
    <property type="match status" value="1"/>
</dbReference>
<proteinExistence type="predicted"/>
<evidence type="ECO:0008006" key="4">
    <source>
        <dbReference type="Google" id="ProtNLM"/>
    </source>
</evidence>
<keyword evidence="1" id="KW-0732">Signal</keyword>
<reference evidence="2 3" key="1">
    <citation type="submission" date="2016-08" db="EMBL/GenBank/DDBJ databases">
        <title>Draft genome of Fabibacter sp. strain SK-8.</title>
        <authorList>
            <person name="Wong S.-K."/>
            <person name="Hamasaki K."/>
            <person name="Yoshizawa S."/>
        </authorList>
    </citation>
    <scope>NUCLEOTIDE SEQUENCE [LARGE SCALE GENOMIC DNA]</scope>
    <source>
        <strain evidence="2 3">SK-8</strain>
    </source>
</reference>
<comment type="caution">
    <text evidence="2">The sequence shown here is derived from an EMBL/GenBank/DDBJ whole genome shotgun (WGS) entry which is preliminary data.</text>
</comment>
<dbReference type="AlphaFoldDB" id="A0A1E5T346"/>
<gene>
    <name evidence="2" type="ORF">BFP71_06685</name>
</gene>
<protein>
    <recommendedName>
        <fullName evidence="4">Outer membrane lipoprotein-sorting protein</fullName>
    </recommendedName>
</protein>
<sequence>MMTRKLTLFIAMLAASAVLKAQTIADILSQTNQALGTEVLEEKKTIQFDLIQKHQDGSQSVRVTAKGNNKIRADIQQESGQLSLIRNGSSYMMEVGFNTKEITSTQTKKNLNRQHLIKGLLKILDLDEGATFEERTTEAGRNLVRIKSEEGNKKSILWIDSETWLPVRHREVVTRNNGKKKVTVTNFKGYETVDGVTLPMRQNIKVTMPNGNEFDETYILSNVELGIRVSNSFFTSRQ</sequence>
<keyword evidence="3" id="KW-1185">Reference proteome</keyword>
<evidence type="ECO:0000313" key="2">
    <source>
        <dbReference type="EMBL" id="OEK05800.1"/>
    </source>
</evidence>